<comment type="caution">
    <text evidence="2">The sequence shown here is derived from an EMBL/GenBank/DDBJ whole genome shotgun (WGS) entry which is preliminary data.</text>
</comment>
<feature type="region of interest" description="Disordered" evidence="1">
    <location>
        <begin position="29"/>
        <end position="84"/>
    </location>
</feature>
<feature type="compositionally biased region" description="Basic residues" evidence="1">
    <location>
        <begin position="68"/>
        <end position="84"/>
    </location>
</feature>
<organism evidence="2 3">
    <name type="scientific">Ambispora leptoticha</name>
    <dbReference type="NCBI Taxonomy" id="144679"/>
    <lineage>
        <taxon>Eukaryota</taxon>
        <taxon>Fungi</taxon>
        <taxon>Fungi incertae sedis</taxon>
        <taxon>Mucoromycota</taxon>
        <taxon>Glomeromycotina</taxon>
        <taxon>Glomeromycetes</taxon>
        <taxon>Archaeosporales</taxon>
        <taxon>Ambisporaceae</taxon>
        <taxon>Ambispora</taxon>
    </lineage>
</organism>
<evidence type="ECO:0000313" key="3">
    <source>
        <dbReference type="Proteomes" id="UP000789508"/>
    </source>
</evidence>
<feature type="compositionally biased region" description="Low complexity" evidence="1">
    <location>
        <begin position="29"/>
        <end position="39"/>
    </location>
</feature>
<dbReference type="AlphaFoldDB" id="A0A9N9N958"/>
<name>A0A9N9N958_9GLOM</name>
<sequence>FNSNSNLKLWLLLVTTQNARFKKHFLINKNTNTSNPKNTGDSTSSATNVTSNKITTISPPQLMSNNSKLRRRKRTVEKKRRISHTSHSPELVPDILYEIFFYLFIEDEDDPALIPENGTNRINPVSDIYNCLLVKKSWSEVALQFLYSRPFMRRGRKQVELFLSMLNYKEIEYLKNQGIKEMNKIQSNLQSTKFPYPAYLRTLDYGRLIVSAWAFCNSNWVTRTLDNKVILVTRALLRLFVRSHSTYFTTINCSLGKYSFADAYYSVLAEPEFDRFLAMAKRCKIDCNFADDATFLDQIPRSLRNLDKIDMKCSTTMNKLGKKCSITDYSSVIISQKNLISLQLRQYESFLDRILESLTFQTHSLVELKFV</sequence>
<feature type="non-terminal residue" evidence="2">
    <location>
        <position position="1"/>
    </location>
</feature>
<keyword evidence="3" id="KW-1185">Reference proteome</keyword>
<dbReference type="EMBL" id="CAJVPS010024196">
    <property type="protein sequence ID" value="CAG8715652.1"/>
    <property type="molecule type" value="Genomic_DNA"/>
</dbReference>
<protein>
    <submittedName>
        <fullName evidence="2">12230_t:CDS:1</fullName>
    </submittedName>
</protein>
<accession>A0A9N9N958</accession>
<dbReference type="OrthoDB" id="2428618at2759"/>
<gene>
    <name evidence="2" type="ORF">ALEPTO_LOCUS12067</name>
</gene>
<feature type="non-terminal residue" evidence="2">
    <location>
        <position position="371"/>
    </location>
</feature>
<proteinExistence type="predicted"/>
<evidence type="ECO:0000256" key="1">
    <source>
        <dbReference type="SAM" id="MobiDB-lite"/>
    </source>
</evidence>
<dbReference type="Proteomes" id="UP000789508">
    <property type="component" value="Unassembled WGS sequence"/>
</dbReference>
<feature type="compositionally biased region" description="Polar residues" evidence="1">
    <location>
        <begin position="40"/>
        <end position="67"/>
    </location>
</feature>
<reference evidence="2" key="1">
    <citation type="submission" date="2021-06" db="EMBL/GenBank/DDBJ databases">
        <authorList>
            <person name="Kallberg Y."/>
            <person name="Tangrot J."/>
            <person name="Rosling A."/>
        </authorList>
    </citation>
    <scope>NUCLEOTIDE SEQUENCE</scope>
    <source>
        <strain evidence="2">FL130A</strain>
    </source>
</reference>
<evidence type="ECO:0000313" key="2">
    <source>
        <dbReference type="EMBL" id="CAG8715652.1"/>
    </source>
</evidence>